<keyword evidence="4" id="KW-0560">Oxidoreductase</keyword>
<feature type="domain" description="Rieske" evidence="8">
    <location>
        <begin position="76"/>
        <end position="182"/>
    </location>
</feature>
<dbReference type="Gene3D" id="2.102.10.10">
    <property type="entry name" value="Rieske [2Fe-2S] iron-sulphur domain"/>
    <property type="match status" value="1"/>
</dbReference>
<dbReference type="EMBL" id="BAAAZR010000002">
    <property type="protein sequence ID" value="GAA3799459.1"/>
    <property type="molecule type" value="Genomic_DNA"/>
</dbReference>
<organism evidence="9 10">
    <name type="scientific">Sphaerisporangium flaviroseum</name>
    <dbReference type="NCBI Taxonomy" id="509199"/>
    <lineage>
        <taxon>Bacteria</taxon>
        <taxon>Bacillati</taxon>
        <taxon>Actinomycetota</taxon>
        <taxon>Actinomycetes</taxon>
        <taxon>Streptosporangiales</taxon>
        <taxon>Streptosporangiaceae</taxon>
        <taxon>Sphaerisporangium</taxon>
    </lineage>
</organism>
<dbReference type="InterPro" id="IPR017941">
    <property type="entry name" value="Rieske_2Fe-2S"/>
</dbReference>
<dbReference type="PRINTS" id="PR00090">
    <property type="entry name" value="RNGDIOXGNASE"/>
</dbReference>
<comment type="caution">
    <text evidence="9">The sequence shown here is derived from an EMBL/GenBank/DDBJ whole genome shotgun (WGS) entry which is preliminary data.</text>
</comment>
<evidence type="ECO:0000259" key="8">
    <source>
        <dbReference type="PROSITE" id="PS51296"/>
    </source>
</evidence>
<name>A0ABP7HR31_9ACTN</name>
<keyword evidence="6" id="KW-0411">Iron-sulfur</keyword>
<comment type="cofactor">
    <cofactor evidence="1">
        <name>Fe cation</name>
        <dbReference type="ChEBI" id="CHEBI:24875"/>
    </cofactor>
</comment>
<evidence type="ECO:0000256" key="6">
    <source>
        <dbReference type="ARBA" id="ARBA00023014"/>
    </source>
</evidence>
<evidence type="ECO:0000256" key="1">
    <source>
        <dbReference type="ARBA" id="ARBA00001962"/>
    </source>
</evidence>
<evidence type="ECO:0000256" key="5">
    <source>
        <dbReference type="ARBA" id="ARBA00023004"/>
    </source>
</evidence>
<dbReference type="SUPFAM" id="SSF50022">
    <property type="entry name" value="ISP domain"/>
    <property type="match status" value="1"/>
</dbReference>
<keyword evidence="9" id="KW-0223">Dioxygenase</keyword>
<dbReference type="InterPro" id="IPR001663">
    <property type="entry name" value="Rng_hydr_dOase-A"/>
</dbReference>
<dbReference type="Pfam" id="PF00848">
    <property type="entry name" value="Ring_hydroxyl_A"/>
    <property type="match status" value="1"/>
</dbReference>
<dbReference type="PANTHER" id="PTHR43756">
    <property type="entry name" value="CHOLINE MONOOXYGENASE, CHLOROPLASTIC"/>
    <property type="match status" value="1"/>
</dbReference>
<feature type="region of interest" description="Disordered" evidence="7">
    <location>
        <begin position="1"/>
        <end position="31"/>
    </location>
</feature>
<dbReference type="PROSITE" id="PS51296">
    <property type="entry name" value="RIESKE"/>
    <property type="match status" value="1"/>
</dbReference>
<dbReference type="PANTHER" id="PTHR43756:SF5">
    <property type="entry name" value="CHOLINE MONOOXYGENASE, CHLOROPLASTIC"/>
    <property type="match status" value="1"/>
</dbReference>
<keyword evidence="2" id="KW-0001">2Fe-2S</keyword>
<proteinExistence type="predicted"/>
<accession>A0ABP7HR31</accession>
<protein>
    <submittedName>
        <fullName evidence="9">Aromatic ring-hydroxylating dioxygenase subunit alpha</fullName>
    </submittedName>
</protein>
<dbReference type="GO" id="GO:0051213">
    <property type="term" value="F:dioxygenase activity"/>
    <property type="evidence" value="ECO:0007669"/>
    <property type="project" value="UniProtKB-KW"/>
</dbReference>
<evidence type="ECO:0000313" key="9">
    <source>
        <dbReference type="EMBL" id="GAA3799459.1"/>
    </source>
</evidence>
<evidence type="ECO:0000256" key="7">
    <source>
        <dbReference type="SAM" id="MobiDB-lite"/>
    </source>
</evidence>
<keyword evidence="10" id="KW-1185">Reference proteome</keyword>
<dbReference type="InterPro" id="IPR036922">
    <property type="entry name" value="Rieske_2Fe-2S_sf"/>
</dbReference>
<evidence type="ECO:0000256" key="4">
    <source>
        <dbReference type="ARBA" id="ARBA00023002"/>
    </source>
</evidence>
<sequence length="410" mass="44650">MTDLSRTGESRTGSGRTAPGAGLSRTAGDGGRTAPLDLLQVRRCLEPPGMMLPAAAYLSDDVLDFERRVLFGAGWVCAGRSADLGPRARRAVAVGDDSVLLARDENGTLRAFYNVCRHRGHELMPCGSGATGRFIACPYHNWVYDLSGRLDRVPREHGDAYRPDRLGLVPARAEEWHGFIFVNTSGDADPLESHLAGIEEIIAPYEMERLTVAASHEYDLAANWKLAVENYHECYHCPAIHPELCRVSPPDSGDNHRPEGLWAGGSMTLADGAETMSMSGASGGAFLRGVTGPLLRKVEYLHLFPNLLLSLHPDYVMTHLLDPVGAGRTKVTCQWLFPPEAEGADPSYAVDFWDLTNRQDWGACEGVQRGVASRGYVPGPFAPDEEVTHQWIASVATAYLTGRLSPAERK</sequence>
<evidence type="ECO:0000256" key="2">
    <source>
        <dbReference type="ARBA" id="ARBA00022714"/>
    </source>
</evidence>
<reference evidence="10" key="1">
    <citation type="journal article" date="2019" name="Int. J. Syst. Evol. Microbiol.">
        <title>The Global Catalogue of Microorganisms (GCM) 10K type strain sequencing project: providing services to taxonomists for standard genome sequencing and annotation.</title>
        <authorList>
            <consortium name="The Broad Institute Genomics Platform"/>
            <consortium name="The Broad Institute Genome Sequencing Center for Infectious Disease"/>
            <person name="Wu L."/>
            <person name="Ma J."/>
        </authorList>
    </citation>
    <scope>NUCLEOTIDE SEQUENCE [LARGE SCALE GENOMIC DNA]</scope>
    <source>
        <strain evidence="10">JCM 16908</strain>
    </source>
</reference>
<dbReference type="CDD" id="cd08884">
    <property type="entry name" value="RHO_alpha_C_GbcA-like"/>
    <property type="match status" value="1"/>
</dbReference>
<evidence type="ECO:0000256" key="3">
    <source>
        <dbReference type="ARBA" id="ARBA00022723"/>
    </source>
</evidence>
<dbReference type="CDD" id="cd03469">
    <property type="entry name" value="Rieske_RO_Alpha_N"/>
    <property type="match status" value="1"/>
</dbReference>
<dbReference type="Pfam" id="PF00355">
    <property type="entry name" value="Rieske"/>
    <property type="match status" value="1"/>
</dbReference>
<dbReference type="RefSeq" id="WP_344936733.1">
    <property type="nucleotide sequence ID" value="NZ_BAAAZR010000002.1"/>
</dbReference>
<dbReference type="SUPFAM" id="SSF55961">
    <property type="entry name" value="Bet v1-like"/>
    <property type="match status" value="1"/>
</dbReference>
<dbReference type="InterPro" id="IPR015879">
    <property type="entry name" value="Ring_hydroxy_dOase_asu_C_dom"/>
</dbReference>
<keyword evidence="5" id="KW-0408">Iron</keyword>
<feature type="compositionally biased region" description="Polar residues" evidence="7">
    <location>
        <begin position="1"/>
        <end position="15"/>
    </location>
</feature>
<evidence type="ECO:0000313" key="10">
    <source>
        <dbReference type="Proteomes" id="UP001500888"/>
    </source>
</evidence>
<gene>
    <name evidence="9" type="ORF">GCM10022226_18580</name>
</gene>
<dbReference type="Proteomes" id="UP001500888">
    <property type="component" value="Unassembled WGS sequence"/>
</dbReference>
<dbReference type="Gene3D" id="3.90.380.10">
    <property type="entry name" value="Naphthalene 1,2-dioxygenase Alpha Subunit, Chain A, domain 1"/>
    <property type="match status" value="1"/>
</dbReference>
<keyword evidence="3" id="KW-0479">Metal-binding</keyword>